<feature type="transmembrane region" description="Helical" evidence="1">
    <location>
        <begin position="84"/>
        <end position="117"/>
    </location>
</feature>
<organism evidence="3 4">
    <name type="scientific">Oikeobacillus pervagus</name>
    <dbReference type="NCBI Taxonomy" id="1325931"/>
    <lineage>
        <taxon>Bacteria</taxon>
        <taxon>Bacillati</taxon>
        <taxon>Bacillota</taxon>
        <taxon>Bacilli</taxon>
        <taxon>Bacillales</taxon>
        <taxon>Bacillaceae</taxon>
        <taxon>Oikeobacillus</taxon>
    </lineage>
</organism>
<dbReference type="Proteomes" id="UP001237207">
    <property type="component" value="Unassembled WGS sequence"/>
</dbReference>
<dbReference type="SUPFAM" id="SSF50156">
    <property type="entry name" value="PDZ domain-like"/>
    <property type="match status" value="1"/>
</dbReference>
<dbReference type="InterPro" id="IPR036034">
    <property type="entry name" value="PDZ_sf"/>
</dbReference>
<dbReference type="RefSeq" id="WP_307257925.1">
    <property type="nucleotide sequence ID" value="NZ_JAUSUC010000031.1"/>
</dbReference>
<evidence type="ECO:0000259" key="2">
    <source>
        <dbReference type="SMART" id="SM00228"/>
    </source>
</evidence>
<protein>
    <recommendedName>
        <fullName evidence="2">PDZ domain-containing protein</fullName>
    </recommendedName>
</protein>
<feature type="transmembrane region" description="Helical" evidence="1">
    <location>
        <begin position="58"/>
        <end position="78"/>
    </location>
</feature>
<reference evidence="3" key="1">
    <citation type="submission" date="2023-07" db="EMBL/GenBank/DDBJ databases">
        <title>Genomic Encyclopedia of Type Strains, Phase IV (KMG-IV): sequencing the most valuable type-strain genomes for metagenomic binning, comparative biology and taxonomic classification.</title>
        <authorList>
            <person name="Goeker M."/>
        </authorList>
    </citation>
    <scope>NUCLEOTIDE SEQUENCE</scope>
    <source>
        <strain evidence="3">DSM 23947</strain>
    </source>
</reference>
<evidence type="ECO:0000256" key="1">
    <source>
        <dbReference type="SAM" id="Phobius"/>
    </source>
</evidence>
<evidence type="ECO:0000313" key="4">
    <source>
        <dbReference type="Proteomes" id="UP001237207"/>
    </source>
</evidence>
<keyword evidence="1" id="KW-1133">Transmembrane helix</keyword>
<name>A0AAJ1WL84_9BACI</name>
<keyword evidence="1" id="KW-0812">Transmembrane</keyword>
<feature type="transmembrane region" description="Helical" evidence="1">
    <location>
        <begin position="247"/>
        <end position="264"/>
    </location>
</feature>
<feature type="transmembrane region" description="Helical" evidence="1">
    <location>
        <begin position="137"/>
        <end position="158"/>
    </location>
</feature>
<gene>
    <name evidence="3" type="ORF">J2S13_002347</name>
</gene>
<feature type="domain" description="PDZ" evidence="2">
    <location>
        <begin position="294"/>
        <end position="360"/>
    </location>
</feature>
<proteinExistence type="predicted"/>
<comment type="caution">
    <text evidence="3">The sequence shown here is derived from an EMBL/GenBank/DDBJ whole genome shotgun (WGS) entry which is preliminary data.</text>
</comment>
<dbReference type="EMBL" id="JAUSUC010000031">
    <property type="protein sequence ID" value="MDQ0215926.1"/>
    <property type="molecule type" value="Genomic_DNA"/>
</dbReference>
<keyword evidence="4" id="KW-1185">Reference proteome</keyword>
<dbReference type="AlphaFoldDB" id="A0AAJ1WL84"/>
<evidence type="ECO:0000313" key="3">
    <source>
        <dbReference type="EMBL" id="MDQ0215926.1"/>
    </source>
</evidence>
<dbReference type="InterPro" id="IPR001478">
    <property type="entry name" value="PDZ"/>
</dbReference>
<sequence>MVVEWLMQLLTGIGKLLLHPLLYFSILLTFSIGSLRVKRERKDFDVSIYDIYHEMRQIFPQGILIGMILSCLMLFIGLTIPMSYIVGIGTATLILSLIGGIFLSVPFTLIGGILLILLAEKIGIEIPFSNGAFIDHLPLTSMAILLAFLLIAEGVLIFRNAWKGTSPTLIKSPRGLNVGAHLTQRLWVVPILLLIPSGDLHSSFSWWPVIQIGSQSFALFAVPFLIGFKQIIRSTLPEVAIKKMGRSVMWMGIITFILAIPSYWFPMMIYVVLAFAFIGRAWIHMRYNQLDKKQPYYFTQQKAGVRILGVIPYTPADKMELKIGELIKKVNGVEVSNEENFYQALQRNRAYCRMEVIGANGENRFVQSALYEGQHHELGIIFVQEDKNWDEDAVS</sequence>
<dbReference type="SMART" id="SM00228">
    <property type="entry name" value="PDZ"/>
    <property type="match status" value="1"/>
</dbReference>
<feature type="transmembrane region" description="Helical" evidence="1">
    <location>
        <begin position="206"/>
        <end position="226"/>
    </location>
</feature>
<dbReference type="Gene3D" id="2.30.42.10">
    <property type="match status" value="1"/>
</dbReference>
<keyword evidence="1" id="KW-0472">Membrane</keyword>
<accession>A0AAJ1WL84</accession>
<feature type="transmembrane region" description="Helical" evidence="1">
    <location>
        <begin position="20"/>
        <end position="37"/>
    </location>
</feature>